<evidence type="ECO:0000256" key="1">
    <source>
        <dbReference type="SAM" id="MobiDB-lite"/>
    </source>
</evidence>
<dbReference type="EMBL" id="JBJKBG010000010">
    <property type="protein sequence ID" value="KAL3719574.1"/>
    <property type="molecule type" value="Genomic_DNA"/>
</dbReference>
<evidence type="ECO:0000313" key="3">
    <source>
        <dbReference type="EMBL" id="KAL3719574.1"/>
    </source>
</evidence>
<gene>
    <name evidence="3" type="ORF">ACJRO7_004530</name>
</gene>
<protein>
    <submittedName>
        <fullName evidence="3">Uncharacterized protein</fullName>
    </submittedName>
</protein>
<dbReference type="Proteomes" id="UP001634007">
    <property type="component" value="Unassembled WGS sequence"/>
</dbReference>
<dbReference type="AlphaFoldDB" id="A0ABD3IZQ6"/>
<keyword evidence="2" id="KW-0732">Signal</keyword>
<evidence type="ECO:0000313" key="4">
    <source>
        <dbReference type="Proteomes" id="UP001634007"/>
    </source>
</evidence>
<accession>A0ABD3IZQ6</accession>
<feature type="region of interest" description="Disordered" evidence="1">
    <location>
        <begin position="13"/>
        <end position="48"/>
    </location>
</feature>
<feature type="signal peptide" evidence="2">
    <location>
        <begin position="1"/>
        <end position="16"/>
    </location>
</feature>
<feature type="chain" id="PRO_5044846515" evidence="2">
    <location>
        <begin position="17"/>
        <end position="167"/>
    </location>
</feature>
<organism evidence="3 4">
    <name type="scientific">Eucalyptus globulus</name>
    <name type="common">Tasmanian blue gum</name>
    <dbReference type="NCBI Taxonomy" id="34317"/>
    <lineage>
        <taxon>Eukaryota</taxon>
        <taxon>Viridiplantae</taxon>
        <taxon>Streptophyta</taxon>
        <taxon>Embryophyta</taxon>
        <taxon>Tracheophyta</taxon>
        <taxon>Spermatophyta</taxon>
        <taxon>Magnoliopsida</taxon>
        <taxon>eudicotyledons</taxon>
        <taxon>Gunneridae</taxon>
        <taxon>Pentapetalae</taxon>
        <taxon>rosids</taxon>
        <taxon>malvids</taxon>
        <taxon>Myrtales</taxon>
        <taxon>Myrtaceae</taxon>
        <taxon>Myrtoideae</taxon>
        <taxon>Eucalypteae</taxon>
        <taxon>Eucalyptus</taxon>
    </lineage>
</organism>
<keyword evidence="4" id="KW-1185">Reference proteome</keyword>
<reference evidence="3 4" key="1">
    <citation type="submission" date="2024-11" db="EMBL/GenBank/DDBJ databases">
        <title>Chromosome-level genome assembly of Eucalyptus globulus Labill. provides insights into its genome evolution.</title>
        <authorList>
            <person name="Li X."/>
        </authorList>
    </citation>
    <scope>NUCLEOTIDE SEQUENCE [LARGE SCALE GENOMIC DNA]</scope>
    <source>
        <strain evidence="3">CL2024</strain>
        <tissue evidence="3">Fresh tender leaves</tissue>
    </source>
</reference>
<proteinExistence type="predicted"/>
<feature type="compositionally biased region" description="Polar residues" evidence="1">
    <location>
        <begin position="15"/>
        <end position="26"/>
    </location>
</feature>
<sequence length="167" mass="18417">MLVLGIFDTFISPVGASQQPRNPSNGDSEDDEVPHGEGGVQGLPTAASPPPSAALYFCLWPPQQALHGLQLRVPPHEAQHEHDEADEVEAGGHEYQRHRLPSNQTVQLGRRHNHQHACEPHDVQARHLPQPWPEATDGSPQLWTSDSSSSWLIENSVSSVSIEREMQ</sequence>
<comment type="caution">
    <text evidence="3">The sequence shown here is derived from an EMBL/GenBank/DDBJ whole genome shotgun (WGS) entry which is preliminary data.</text>
</comment>
<name>A0ABD3IZQ6_EUCGL</name>
<evidence type="ECO:0000256" key="2">
    <source>
        <dbReference type="SAM" id="SignalP"/>
    </source>
</evidence>